<keyword evidence="2" id="KW-1185">Reference proteome</keyword>
<gene>
    <name evidence="1" type="ORF">CJD36_000985</name>
</gene>
<dbReference type="EMBL" id="PPSL01000001">
    <property type="protein sequence ID" value="PQJ12359.1"/>
    <property type="molecule type" value="Genomic_DNA"/>
</dbReference>
<organism evidence="1 2">
    <name type="scientific">Flavipsychrobacter stenotrophus</name>
    <dbReference type="NCBI Taxonomy" id="2077091"/>
    <lineage>
        <taxon>Bacteria</taxon>
        <taxon>Pseudomonadati</taxon>
        <taxon>Bacteroidota</taxon>
        <taxon>Chitinophagia</taxon>
        <taxon>Chitinophagales</taxon>
        <taxon>Chitinophagaceae</taxon>
        <taxon>Flavipsychrobacter</taxon>
    </lineage>
</organism>
<evidence type="ECO:0000313" key="2">
    <source>
        <dbReference type="Proteomes" id="UP000239872"/>
    </source>
</evidence>
<sequence length="161" mass="18910">MSNEKNYIDIVKSDKNDSTATLYLRSKGRDNNNKKSLKIKVSCELFRKHFNHSEQRFKSQMPSYKMLNDAIQRAYEEVDNHDGEIKSIPKDSKSFIKYWEKLIKNGENHGTNLKHSTVLKKLKLFLKSNGKDDLKFNEITACEQLTNAFINHRLKGYYVRC</sequence>
<name>A0A2S7SZI1_9BACT</name>
<comment type="caution">
    <text evidence="1">The sequence shown here is derived from an EMBL/GenBank/DDBJ whole genome shotgun (WGS) entry which is preliminary data.</text>
</comment>
<proteinExistence type="predicted"/>
<accession>A0A2S7SZI1</accession>
<protein>
    <recommendedName>
        <fullName evidence="3">Phage integrase SAM-like domain-containing protein</fullName>
    </recommendedName>
</protein>
<dbReference type="AlphaFoldDB" id="A0A2S7SZI1"/>
<dbReference type="RefSeq" id="WP_105037243.1">
    <property type="nucleotide sequence ID" value="NZ_PPSL01000001.1"/>
</dbReference>
<reference evidence="1 2" key="1">
    <citation type="submission" date="2018-01" db="EMBL/GenBank/DDBJ databases">
        <title>A novel member of the phylum Bacteroidetes isolated from glacier ice.</title>
        <authorList>
            <person name="Liu Q."/>
            <person name="Xin Y.-H."/>
        </authorList>
    </citation>
    <scope>NUCLEOTIDE SEQUENCE [LARGE SCALE GENOMIC DNA]</scope>
    <source>
        <strain evidence="1 2">RB1R16</strain>
    </source>
</reference>
<evidence type="ECO:0008006" key="3">
    <source>
        <dbReference type="Google" id="ProtNLM"/>
    </source>
</evidence>
<evidence type="ECO:0000313" key="1">
    <source>
        <dbReference type="EMBL" id="PQJ12359.1"/>
    </source>
</evidence>
<dbReference type="OrthoDB" id="1493636at2"/>
<dbReference type="Proteomes" id="UP000239872">
    <property type="component" value="Unassembled WGS sequence"/>
</dbReference>